<dbReference type="InterPro" id="IPR027417">
    <property type="entry name" value="P-loop_NTPase"/>
</dbReference>
<dbReference type="SMART" id="SM00382">
    <property type="entry name" value="AAA"/>
    <property type="match status" value="1"/>
</dbReference>
<feature type="domain" description="PTS EIIA type-4" evidence="5">
    <location>
        <begin position="556"/>
        <end position="699"/>
    </location>
</feature>
<dbReference type="Pfam" id="PF03610">
    <property type="entry name" value="EIIA-man"/>
    <property type="match status" value="1"/>
</dbReference>
<dbReference type="PROSITE" id="PS51096">
    <property type="entry name" value="PTS_EIIA_TYPE_4"/>
    <property type="match status" value="1"/>
</dbReference>
<dbReference type="CDD" id="cd00009">
    <property type="entry name" value="AAA"/>
    <property type="match status" value="1"/>
</dbReference>
<proteinExistence type="predicted"/>
<dbReference type="InterPro" id="IPR002078">
    <property type="entry name" value="Sigma_54_int"/>
</dbReference>
<dbReference type="PROSITE" id="PS50045">
    <property type="entry name" value="SIGMA54_INTERACT_4"/>
    <property type="match status" value="1"/>
</dbReference>
<dbReference type="InterPro" id="IPR004701">
    <property type="entry name" value="PTS_EIIA_man-typ"/>
</dbReference>
<organism evidence="7 8">
    <name type="scientific">Longicatena caecimuris</name>
    <dbReference type="NCBI Taxonomy" id="1796635"/>
    <lineage>
        <taxon>Bacteria</taxon>
        <taxon>Bacillati</taxon>
        <taxon>Bacillota</taxon>
        <taxon>Erysipelotrichia</taxon>
        <taxon>Erysipelotrichales</taxon>
        <taxon>Erysipelotrichaceae</taxon>
        <taxon>Longicatena</taxon>
    </lineage>
</organism>
<dbReference type="InterPro" id="IPR025943">
    <property type="entry name" value="Sigma_54_int_dom_ATP-bd_2"/>
</dbReference>
<dbReference type="InterPro" id="IPR036662">
    <property type="entry name" value="PTS_EIIA_man-typ_sf"/>
</dbReference>
<evidence type="ECO:0000259" key="4">
    <source>
        <dbReference type="PROSITE" id="PS50045"/>
    </source>
</evidence>
<dbReference type="PANTHER" id="PTHR32071">
    <property type="entry name" value="TRANSCRIPTIONAL REGULATORY PROTEIN"/>
    <property type="match status" value="1"/>
</dbReference>
<dbReference type="RefSeq" id="WP_132224105.1">
    <property type="nucleotide sequence ID" value="NZ_JANKBG010000004.1"/>
</dbReference>
<dbReference type="Gene3D" id="3.40.50.300">
    <property type="entry name" value="P-loop containing nucleotide triphosphate hydrolases"/>
    <property type="match status" value="1"/>
</dbReference>
<dbReference type="Gene3D" id="1.10.1790.10">
    <property type="entry name" value="PRD domain"/>
    <property type="match status" value="1"/>
</dbReference>
<dbReference type="EMBL" id="SMBP01000004">
    <property type="protein sequence ID" value="TCU62487.1"/>
    <property type="molecule type" value="Genomic_DNA"/>
</dbReference>
<evidence type="ECO:0000313" key="7">
    <source>
        <dbReference type="EMBL" id="TCU62487.1"/>
    </source>
</evidence>
<feature type="domain" description="Sigma-54 factor interaction" evidence="4">
    <location>
        <begin position="112"/>
        <end position="346"/>
    </location>
</feature>
<dbReference type="Pfam" id="PF00874">
    <property type="entry name" value="PRD"/>
    <property type="match status" value="1"/>
</dbReference>
<dbReference type="InterPro" id="IPR003593">
    <property type="entry name" value="AAA+_ATPase"/>
</dbReference>
<dbReference type="PROSITE" id="PS51372">
    <property type="entry name" value="PRD_2"/>
    <property type="match status" value="1"/>
</dbReference>
<dbReference type="GO" id="GO:0009401">
    <property type="term" value="P:phosphoenolpyruvate-dependent sugar phosphotransferase system"/>
    <property type="evidence" value="ECO:0007669"/>
    <property type="project" value="InterPro"/>
</dbReference>
<dbReference type="SUPFAM" id="SSF53062">
    <property type="entry name" value="PTS system fructose IIA component-like"/>
    <property type="match status" value="1"/>
</dbReference>
<evidence type="ECO:0000313" key="8">
    <source>
        <dbReference type="Proteomes" id="UP000295773"/>
    </source>
</evidence>
<keyword evidence="1" id="KW-0808">Transferase</keyword>
<feature type="domain" description="PRD" evidence="6">
    <location>
        <begin position="825"/>
        <end position="932"/>
    </location>
</feature>
<dbReference type="Pfam" id="PF00158">
    <property type="entry name" value="Sigma54_activat"/>
    <property type="match status" value="1"/>
</dbReference>
<evidence type="ECO:0000256" key="1">
    <source>
        <dbReference type="ARBA" id="ARBA00022679"/>
    </source>
</evidence>
<protein>
    <submittedName>
        <fullName evidence="7">Transcriptional regulator with AAA-type ATPase domain</fullName>
    </submittedName>
</protein>
<name>A0A4R3TM21_9FIRM</name>
<dbReference type="GO" id="GO:0016740">
    <property type="term" value="F:transferase activity"/>
    <property type="evidence" value="ECO:0007669"/>
    <property type="project" value="UniProtKB-KW"/>
</dbReference>
<dbReference type="AlphaFoldDB" id="A0A4R3TM21"/>
<keyword evidence="2" id="KW-0547">Nucleotide-binding</keyword>
<evidence type="ECO:0000256" key="3">
    <source>
        <dbReference type="ARBA" id="ARBA00022840"/>
    </source>
</evidence>
<dbReference type="GO" id="GO:0006355">
    <property type="term" value="P:regulation of DNA-templated transcription"/>
    <property type="evidence" value="ECO:0007669"/>
    <property type="project" value="InterPro"/>
</dbReference>
<dbReference type="GO" id="GO:0005524">
    <property type="term" value="F:ATP binding"/>
    <property type="evidence" value="ECO:0007669"/>
    <property type="project" value="UniProtKB-KW"/>
</dbReference>
<dbReference type="GO" id="GO:0016020">
    <property type="term" value="C:membrane"/>
    <property type="evidence" value="ECO:0007669"/>
    <property type="project" value="InterPro"/>
</dbReference>
<dbReference type="InterPro" id="IPR036634">
    <property type="entry name" value="PRD_sf"/>
</dbReference>
<evidence type="ECO:0000259" key="6">
    <source>
        <dbReference type="PROSITE" id="PS51372"/>
    </source>
</evidence>
<evidence type="ECO:0000259" key="5">
    <source>
        <dbReference type="PROSITE" id="PS51096"/>
    </source>
</evidence>
<comment type="caution">
    <text evidence="7">The sequence shown here is derived from an EMBL/GenBank/DDBJ whole genome shotgun (WGS) entry which is preliminary data.</text>
</comment>
<dbReference type="Proteomes" id="UP000295773">
    <property type="component" value="Unassembled WGS sequence"/>
</dbReference>
<gene>
    <name evidence="7" type="ORF">EDD61_104127</name>
</gene>
<keyword evidence="8" id="KW-1185">Reference proteome</keyword>
<dbReference type="SUPFAM" id="SSF52540">
    <property type="entry name" value="P-loop containing nucleoside triphosphate hydrolases"/>
    <property type="match status" value="1"/>
</dbReference>
<dbReference type="PROSITE" id="PS00676">
    <property type="entry name" value="SIGMA54_INTERACT_2"/>
    <property type="match status" value="1"/>
</dbReference>
<sequence>MRKDSIMQVINAYCQTHTLTDLKQGVQGISVYEIAEKLHLLRNNVNVDVNKLFQEGKVIKICGNKMYRFYSQEHFMRVTHKTLSAQTTCSNLNELLGDLHEVRDYEDPFTALIGYNASLKNAILSAKAGILYPGGALHTMLLGESGVGKSLFAEKIFTFGKKEGIFTADSQFVVFNCADYANNAELLLSQLFGSVKGAYTGADATKEGLLKRADGGMLFLDEVHRLPPEGQEMLFYFIDKKKYRMLGEANSEHEAKVTLVLATTEDPDNHLLTTFLRRIPMVIKIPSLKEKSFNERKQMILYLFSLEASAIGCPIVIDKDTMATLLLYQPKGNIGQLKNDIKLAIARSYLEMRDQQNKEITNEIRIHNYALSYQVKDGMSDLDIEQRREIEKVLVQDTYIVEPYDVIMVEEDDTALFAPPQLDVTKSDIQTSFEEYVEKIARSLEHDQLPSFIIDTEIREIMAFIHEWVLHNMNVLIGRSQSAALAFYLKNIRENRLDAFSHEEDLKDYDVATMEDARSLIRAIEQHFHLRIPAQELHTLACILNTFTTNTLQSCGISMFVVAHGTSLASNIADVVNELLSIHYLIPMDMPLTKNVNQIMDELILKIKQEPKGNEILLFVDMGSLTSLEETLRQKTSYHVVVIPTINTLLLLDAARKAVFMQYTLSNILQDVMRMNQKLDATLEHHIHNHIAQSSEKIIYTICYSGDGTAHYLEKYLKDLLEQEGIFSIDILALSNDSLIKIRSMIEETSKNKEVLCMIGNVDPGLHEYPFISMEDILMSDGVQRLFEIIGDIDVLHKSDVVKSFERDVFVDVAFESIDKYLMYLNSKKLYPLLMKFIEGVEKELQKTLNNRTLTRLIVHMSCMIERLLFDEYHFEQNEETMVQVKEHSKLYTIVTEQLEAIRSSFHITINQEECYYLMQIILDDTDENAHVSI</sequence>
<dbReference type="InterPro" id="IPR011608">
    <property type="entry name" value="PRD"/>
</dbReference>
<dbReference type="PANTHER" id="PTHR32071:SF38">
    <property type="entry name" value="PSP OPERON TRANSCRIPTIONAL ACTIVATOR"/>
    <property type="match status" value="1"/>
</dbReference>
<dbReference type="Gene3D" id="3.40.50.510">
    <property type="entry name" value="Phosphotransferase system, mannose-type IIA component"/>
    <property type="match status" value="1"/>
</dbReference>
<reference evidence="7 8" key="1">
    <citation type="submission" date="2019-03" db="EMBL/GenBank/DDBJ databases">
        <title>Genomic Encyclopedia of Type Strains, Phase IV (KMG-IV): sequencing the most valuable type-strain genomes for metagenomic binning, comparative biology and taxonomic classification.</title>
        <authorList>
            <person name="Goeker M."/>
        </authorList>
    </citation>
    <scope>NUCLEOTIDE SEQUENCE [LARGE SCALE GENOMIC DNA]</scope>
    <source>
        <strain evidence="7 8">DSM 29481</strain>
    </source>
</reference>
<evidence type="ECO:0000256" key="2">
    <source>
        <dbReference type="ARBA" id="ARBA00022741"/>
    </source>
</evidence>
<dbReference type="SUPFAM" id="SSF63520">
    <property type="entry name" value="PTS-regulatory domain, PRD"/>
    <property type="match status" value="1"/>
</dbReference>
<accession>A0A4R3TM21</accession>
<keyword evidence="3" id="KW-0067">ATP-binding</keyword>